<feature type="domain" description="ABC transmembrane type-1" evidence="8">
    <location>
        <begin position="78"/>
        <end position="267"/>
    </location>
</feature>
<dbReference type="RefSeq" id="WP_076134769.1">
    <property type="nucleotide sequence ID" value="NZ_CP021965.1"/>
</dbReference>
<reference evidence="10 11" key="1">
    <citation type="submission" date="2016-10" db="EMBL/GenBank/DDBJ databases">
        <title>Paenibacillus species isolates.</title>
        <authorList>
            <person name="Beno S.M."/>
        </authorList>
    </citation>
    <scope>NUCLEOTIDE SEQUENCE [LARGE SCALE GENOMIC DNA]</scope>
    <source>
        <strain evidence="10 11">FSL H7-0918</strain>
    </source>
</reference>
<evidence type="ECO:0000256" key="4">
    <source>
        <dbReference type="ARBA" id="ARBA00022692"/>
    </source>
</evidence>
<protein>
    <submittedName>
        <fullName evidence="10">Peptide ABC transporter permease</fullName>
    </submittedName>
</protein>
<evidence type="ECO:0000313" key="12">
    <source>
        <dbReference type="Proteomes" id="UP000249163"/>
    </source>
</evidence>
<keyword evidence="3" id="KW-1003">Cell membrane</keyword>
<dbReference type="Proteomes" id="UP000249163">
    <property type="component" value="Chromosome"/>
</dbReference>
<dbReference type="Proteomes" id="UP000187323">
    <property type="component" value="Unassembled WGS sequence"/>
</dbReference>
<dbReference type="GO" id="GO:0055085">
    <property type="term" value="P:transmembrane transport"/>
    <property type="evidence" value="ECO:0007669"/>
    <property type="project" value="InterPro"/>
</dbReference>
<dbReference type="EMBL" id="CP021965">
    <property type="protein sequence ID" value="AWV31404.1"/>
    <property type="molecule type" value="Genomic_DNA"/>
</dbReference>
<keyword evidence="6 7" id="KW-0472">Membrane</keyword>
<dbReference type="InterPro" id="IPR000515">
    <property type="entry name" value="MetI-like"/>
</dbReference>
<keyword evidence="4 7" id="KW-0812">Transmembrane</keyword>
<comment type="similarity">
    <text evidence="7">Belongs to the binding-protein-dependent transport system permease family.</text>
</comment>
<evidence type="ECO:0000256" key="3">
    <source>
        <dbReference type="ARBA" id="ARBA00022475"/>
    </source>
</evidence>
<evidence type="ECO:0000313" key="9">
    <source>
        <dbReference type="EMBL" id="AWV31404.1"/>
    </source>
</evidence>
<sequence length="281" mass="30645">MNRSKWKSVGDELFTNKLGVAALITLIVFTLGSIFAFLSGHDPNAMDVLARLKAPGADHWFGTDDYGRDYFARALYGGRVSLLVGFASMIIATGIGVTVGVISGYFGGWIDNLLMRMLDIVMSIPSFLVLLLLSVFLKPSVGNIILIIALLMWMNIARVIRAETMTIKEREYVLYAKASGQSNFGIIWRHILPGLVPVVIVGATNNIASAIMMESSLSFLGFGVQPPNATWGSMLNNAQGYIAQAPYLALFPGLLILLTVLSFNVLGDILRVGFEPKLIRR</sequence>
<keyword evidence="5 7" id="KW-1133">Transmembrane helix</keyword>
<dbReference type="InterPro" id="IPR050366">
    <property type="entry name" value="BP-dependent_transpt_permease"/>
</dbReference>
<feature type="transmembrane region" description="Helical" evidence="7">
    <location>
        <begin position="143"/>
        <end position="160"/>
    </location>
</feature>
<name>A0A1R0Z193_9BACL</name>
<feature type="transmembrane region" description="Helical" evidence="7">
    <location>
        <begin position="191"/>
        <end position="213"/>
    </location>
</feature>
<dbReference type="SUPFAM" id="SSF161098">
    <property type="entry name" value="MetI-like"/>
    <property type="match status" value="1"/>
</dbReference>
<dbReference type="GO" id="GO:0005886">
    <property type="term" value="C:plasma membrane"/>
    <property type="evidence" value="ECO:0007669"/>
    <property type="project" value="UniProtKB-SubCell"/>
</dbReference>
<feature type="transmembrane region" description="Helical" evidence="7">
    <location>
        <begin position="247"/>
        <end position="270"/>
    </location>
</feature>
<accession>A0A1R0Z193</accession>
<evidence type="ECO:0000259" key="8">
    <source>
        <dbReference type="PROSITE" id="PS50928"/>
    </source>
</evidence>
<organism evidence="10 11">
    <name type="scientific">Paenibacillus odorifer</name>
    <dbReference type="NCBI Taxonomy" id="189426"/>
    <lineage>
        <taxon>Bacteria</taxon>
        <taxon>Bacillati</taxon>
        <taxon>Bacillota</taxon>
        <taxon>Bacilli</taxon>
        <taxon>Bacillales</taxon>
        <taxon>Paenibacillaceae</taxon>
        <taxon>Paenibacillus</taxon>
    </lineage>
</organism>
<dbReference type="OrthoDB" id="9797472at2"/>
<evidence type="ECO:0000256" key="6">
    <source>
        <dbReference type="ARBA" id="ARBA00023136"/>
    </source>
</evidence>
<evidence type="ECO:0000256" key="5">
    <source>
        <dbReference type="ARBA" id="ARBA00022989"/>
    </source>
</evidence>
<evidence type="ECO:0000256" key="2">
    <source>
        <dbReference type="ARBA" id="ARBA00022448"/>
    </source>
</evidence>
<evidence type="ECO:0000313" key="11">
    <source>
        <dbReference type="Proteomes" id="UP000187323"/>
    </source>
</evidence>
<dbReference type="EMBL" id="MPTO01000010">
    <property type="protein sequence ID" value="OME20421.1"/>
    <property type="molecule type" value="Genomic_DNA"/>
</dbReference>
<evidence type="ECO:0000256" key="7">
    <source>
        <dbReference type="RuleBase" id="RU363032"/>
    </source>
</evidence>
<dbReference type="Gene3D" id="1.10.3720.10">
    <property type="entry name" value="MetI-like"/>
    <property type="match status" value="1"/>
</dbReference>
<dbReference type="InterPro" id="IPR025966">
    <property type="entry name" value="OppC_N"/>
</dbReference>
<proteinExistence type="inferred from homology"/>
<dbReference type="CDD" id="cd06261">
    <property type="entry name" value="TM_PBP2"/>
    <property type="match status" value="1"/>
</dbReference>
<feature type="transmembrane region" description="Helical" evidence="7">
    <location>
        <begin position="20"/>
        <end position="38"/>
    </location>
</feature>
<feature type="transmembrane region" description="Helical" evidence="7">
    <location>
        <begin position="80"/>
        <end position="106"/>
    </location>
</feature>
<dbReference type="PROSITE" id="PS50928">
    <property type="entry name" value="ABC_TM1"/>
    <property type="match status" value="1"/>
</dbReference>
<dbReference type="AlphaFoldDB" id="A0A1R0Z193"/>
<dbReference type="PANTHER" id="PTHR43386">
    <property type="entry name" value="OLIGOPEPTIDE TRANSPORT SYSTEM PERMEASE PROTEIN APPC"/>
    <property type="match status" value="1"/>
</dbReference>
<feature type="transmembrane region" description="Helical" evidence="7">
    <location>
        <begin position="118"/>
        <end position="137"/>
    </location>
</feature>
<comment type="subcellular location">
    <subcellularLocation>
        <location evidence="1 7">Cell membrane</location>
        <topology evidence="1 7">Multi-pass membrane protein</topology>
    </subcellularLocation>
</comment>
<dbReference type="Pfam" id="PF00528">
    <property type="entry name" value="BPD_transp_1"/>
    <property type="match status" value="1"/>
</dbReference>
<evidence type="ECO:0000313" key="10">
    <source>
        <dbReference type="EMBL" id="OME20421.1"/>
    </source>
</evidence>
<keyword evidence="2 7" id="KW-0813">Transport</keyword>
<gene>
    <name evidence="10" type="ORF">BSK47_11990</name>
    <name evidence="9" type="ORF">CD191_01505</name>
</gene>
<dbReference type="Pfam" id="PF12911">
    <property type="entry name" value="OppC_N"/>
    <property type="match status" value="1"/>
</dbReference>
<evidence type="ECO:0000256" key="1">
    <source>
        <dbReference type="ARBA" id="ARBA00004651"/>
    </source>
</evidence>
<reference evidence="9 12" key="2">
    <citation type="submission" date="2017-06" db="EMBL/GenBank/DDBJ databases">
        <title>Complete genome sequence of Paenibacillus odorifer CBA7130.</title>
        <authorList>
            <person name="Nam Y.-D."/>
            <person name="Kang J."/>
            <person name="Chung W.-H."/>
        </authorList>
    </citation>
    <scope>NUCLEOTIDE SEQUENCE [LARGE SCALE GENOMIC DNA]</scope>
    <source>
        <strain evidence="9 12">CBA7130</strain>
    </source>
</reference>
<dbReference type="InterPro" id="IPR035906">
    <property type="entry name" value="MetI-like_sf"/>
</dbReference>
<dbReference type="PANTHER" id="PTHR43386:SF1">
    <property type="entry name" value="D,D-DIPEPTIDE TRANSPORT SYSTEM PERMEASE PROTEIN DDPC-RELATED"/>
    <property type="match status" value="1"/>
</dbReference>